<gene>
    <name evidence="2" type="ORF">HII31_11399</name>
</gene>
<accession>A0A8H6RC55</accession>
<dbReference type="AlphaFoldDB" id="A0A8H6RC55"/>
<evidence type="ECO:0000313" key="2">
    <source>
        <dbReference type="EMBL" id="KAF7187311.1"/>
    </source>
</evidence>
<feature type="region of interest" description="Disordered" evidence="1">
    <location>
        <begin position="652"/>
        <end position="680"/>
    </location>
</feature>
<dbReference type="EMBL" id="JABCIY010000231">
    <property type="protein sequence ID" value="KAF7187311.1"/>
    <property type="molecule type" value="Genomic_DNA"/>
</dbReference>
<protein>
    <submittedName>
        <fullName evidence="2">Uncharacterized protein</fullName>
    </submittedName>
</protein>
<evidence type="ECO:0000313" key="3">
    <source>
        <dbReference type="Proteomes" id="UP000660729"/>
    </source>
</evidence>
<sequence length="783" mass="88249">MWLSMSRQRPEQATSYPSYYSGHLSDALAQHLIDFFRQDIEHLRGQLSALLRSHGDVILKQWKKKFSKDKRGRLLSNVAPKVFGPWPVTLERCGNKDCYEEHYHNWPGGAWLNLRALADDPMKLLSLLHVRSYHDSSSWAIFDTREGALAWGSDYYLKWFNEHCVSMCELNYGALCDFDVEGTHRWAVMGFPRAFTTIQAQHELLYTLLDVALVIVDNRPESGSVAWNTLVANGLGASGSDAAWSTYRDQAYASPVHFDPMLIATKARAQYQMIQDELWLMQTDPGYMQSIIVSKRNAIGVVAAGIRHGDHLTQVGGMLVDDLITRFHLWYTIVEACEAFCSAIRKQPDKCSPGQLLPLELSVHFSKLRGLVQGRLVKARKSFTKVFDHGHCEGGCSHSHFMTAGGHMRVTMKEDLDPYTPAGRLQWRMNDLIASGDRIPTYGLALTLESMMSEDREAKLLDSSTLGFLSDMMALDDISSLMSWSQYIVDRGWQLHAPSMVLPPIYQTSTCTDWTFSDDQWARSLRPLLKSFMEISWPKSRNNITSLEKAIECRARLGRLWDGVKKARNRSSIDGECSDLATSRVTFSSLIAFDSEPSYLALIEKEHSLYSLERGKVAAAAEAELLQLESTQADWSSTVEVGPVCHKQTKAKAKRLNGPTQSSLDEGTLRGDTNVQPQHDPRVPAIEVKKESLSVFRKIFSTSESQSNLRWTVFVQAMVDAGFKATEASGSAVNFSNSSGSICFHRPHPEPLLDPIMLHNVARRLQKWFGFSLESFVERKKEN</sequence>
<proteinExistence type="predicted"/>
<dbReference type="PANTHER" id="PTHR40788:SF2">
    <property type="entry name" value="CLR5 DOMAIN-CONTAINING PROTEIN"/>
    <property type="match status" value="1"/>
</dbReference>
<name>A0A8H6RC55_9PEZI</name>
<feature type="compositionally biased region" description="Polar residues" evidence="1">
    <location>
        <begin position="658"/>
        <end position="677"/>
    </location>
</feature>
<keyword evidence="3" id="KW-1185">Reference proteome</keyword>
<evidence type="ECO:0000256" key="1">
    <source>
        <dbReference type="SAM" id="MobiDB-lite"/>
    </source>
</evidence>
<reference evidence="2" key="1">
    <citation type="submission" date="2020-04" db="EMBL/GenBank/DDBJ databases">
        <title>Draft genome resource of the tomato pathogen Pseudocercospora fuligena.</title>
        <authorList>
            <person name="Zaccaron A."/>
        </authorList>
    </citation>
    <scope>NUCLEOTIDE SEQUENCE</scope>
    <source>
        <strain evidence="2">PF001</strain>
    </source>
</reference>
<dbReference type="PANTHER" id="PTHR40788">
    <property type="entry name" value="CLR5 DOMAIN-CONTAINING PROTEIN-RELATED"/>
    <property type="match status" value="1"/>
</dbReference>
<dbReference type="Proteomes" id="UP000660729">
    <property type="component" value="Unassembled WGS sequence"/>
</dbReference>
<comment type="caution">
    <text evidence="2">The sequence shown here is derived from an EMBL/GenBank/DDBJ whole genome shotgun (WGS) entry which is preliminary data.</text>
</comment>
<dbReference type="OrthoDB" id="2922289at2759"/>
<organism evidence="2 3">
    <name type="scientific">Pseudocercospora fuligena</name>
    <dbReference type="NCBI Taxonomy" id="685502"/>
    <lineage>
        <taxon>Eukaryota</taxon>
        <taxon>Fungi</taxon>
        <taxon>Dikarya</taxon>
        <taxon>Ascomycota</taxon>
        <taxon>Pezizomycotina</taxon>
        <taxon>Dothideomycetes</taxon>
        <taxon>Dothideomycetidae</taxon>
        <taxon>Mycosphaerellales</taxon>
        <taxon>Mycosphaerellaceae</taxon>
        <taxon>Pseudocercospora</taxon>
    </lineage>
</organism>